<dbReference type="OrthoDB" id="5421757at2759"/>
<feature type="transmembrane region" description="Helical" evidence="1">
    <location>
        <begin position="81"/>
        <end position="100"/>
    </location>
</feature>
<keyword evidence="1" id="KW-1133">Transmembrane helix</keyword>
<evidence type="ECO:0000256" key="1">
    <source>
        <dbReference type="SAM" id="Phobius"/>
    </source>
</evidence>
<keyword evidence="1" id="KW-0812">Transmembrane</keyword>
<proteinExistence type="predicted"/>
<keyword evidence="3" id="KW-1185">Reference proteome</keyword>
<dbReference type="GeneID" id="54546342"/>
<feature type="transmembrane region" description="Helical" evidence="1">
    <location>
        <begin position="112"/>
        <end position="134"/>
    </location>
</feature>
<dbReference type="AlphaFoldDB" id="A0A6A6JD30"/>
<accession>A0A6A6JD30</accession>
<protein>
    <submittedName>
        <fullName evidence="2">Uncharacterized protein</fullName>
    </submittedName>
</protein>
<evidence type="ECO:0000313" key="3">
    <source>
        <dbReference type="Proteomes" id="UP000800097"/>
    </source>
</evidence>
<feature type="transmembrane region" description="Helical" evidence="1">
    <location>
        <begin position="56"/>
        <end position="75"/>
    </location>
</feature>
<dbReference type="Proteomes" id="UP000800097">
    <property type="component" value="Unassembled WGS sequence"/>
</dbReference>
<reference evidence="2" key="1">
    <citation type="journal article" date="2020" name="Stud. Mycol.">
        <title>101 Dothideomycetes genomes: a test case for predicting lifestyles and emergence of pathogens.</title>
        <authorList>
            <person name="Haridas S."/>
            <person name="Albert R."/>
            <person name="Binder M."/>
            <person name="Bloem J."/>
            <person name="Labutti K."/>
            <person name="Salamov A."/>
            <person name="Andreopoulos B."/>
            <person name="Baker S."/>
            <person name="Barry K."/>
            <person name="Bills G."/>
            <person name="Bluhm B."/>
            <person name="Cannon C."/>
            <person name="Castanera R."/>
            <person name="Culley D."/>
            <person name="Daum C."/>
            <person name="Ezra D."/>
            <person name="Gonzalez J."/>
            <person name="Henrissat B."/>
            <person name="Kuo A."/>
            <person name="Liang C."/>
            <person name="Lipzen A."/>
            <person name="Lutzoni F."/>
            <person name="Magnuson J."/>
            <person name="Mondo S."/>
            <person name="Nolan M."/>
            <person name="Ohm R."/>
            <person name="Pangilinan J."/>
            <person name="Park H.-J."/>
            <person name="Ramirez L."/>
            <person name="Alfaro M."/>
            <person name="Sun H."/>
            <person name="Tritt A."/>
            <person name="Yoshinaga Y."/>
            <person name="Zwiers L.-H."/>
            <person name="Turgeon B."/>
            <person name="Goodwin S."/>
            <person name="Spatafora J."/>
            <person name="Crous P."/>
            <person name="Grigoriev I."/>
        </authorList>
    </citation>
    <scope>NUCLEOTIDE SEQUENCE</scope>
    <source>
        <strain evidence="2">CBS 379.55</strain>
    </source>
</reference>
<keyword evidence="1" id="KW-0472">Membrane</keyword>
<dbReference type="EMBL" id="ML986505">
    <property type="protein sequence ID" value="KAF2274144.1"/>
    <property type="molecule type" value="Genomic_DNA"/>
</dbReference>
<gene>
    <name evidence="2" type="ORF">EI97DRAFT_136953</name>
</gene>
<dbReference type="RefSeq" id="XP_033651683.1">
    <property type="nucleotide sequence ID" value="XM_033793167.1"/>
</dbReference>
<name>A0A6A6JD30_WESOR</name>
<sequence>MPKPANKVAKAQSKAIIPAPFTAAPAELLPLLSSFDKKSVYIAHVDQHPAWFKKGIYSVPVVLNVAIGLLVIWRLYVQVPWYWMLLMSIMGNANETTIYFAKLTWGKLIAKVFWRALTFLFDFLLITVIAPWPYTFFLERPGNPVLWRLRIGFRDEEIYVRQSRGWGAEDLLGEAEGSSGKAGADSPFFKTRVLPAIDAGRLRAKTGYLLMDKDYDLEFAAMVRATELVDKKELDLDMLRKTVFVWVGPEESGQWAMWDCWKLDEGSETEARKKIVLFKDRLTAMGKENLFFKWVELVQYESSAPGGFTHDRQMATAQKAKELFEAQGVDFDTFVKEIGGLEGMPGMD</sequence>
<organism evidence="2 3">
    <name type="scientific">Westerdykella ornata</name>
    <dbReference type="NCBI Taxonomy" id="318751"/>
    <lineage>
        <taxon>Eukaryota</taxon>
        <taxon>Fungi</taxon>
        <taxon>Dikarya</taxon>
        <taxon>Ascomycota</taxon>
        <taxon>Pezizomycotina</taxon>
        <taxon>Dothideomycetes</taxon>
        <taxon>Pleosporomycetidae</taxon>
        <taxon>Pleosporales</taxon>
        <taxon>Sporormiaceae</taxon>
        <taxon>Westerdykella</taxon>
    </lineage>
</organism>
<evidence type="ECO:0000313" key="2">
    <source>
        <dbReference type="EMBL" id="KAF2274144.1"/>
    </source>
</evidence>